<feature type="region of interest" description="Disordered" evidence="1">
    <location>
        <begin position="227"/>
        <end position="353"/>
    </location>
</feature>
<feature type="region of interest" description="Disordered" evidence="1">
    <location>
        <begin position="64"/>
        <end position="98"/>
    </location>
</feature>
<feature type="compositionally biased region" description="Basic and acidic residues" evidence="1">
    <location>
        <begin position="305"/>
        <end position="319"/>
    </location>
</feature>
<name>K5X250_PHACS</name>
<dbReference type="HOGENOM" id="CLU_763147_0_0_1"/>
<feature type="compositionally biased region" description="Acidic residues" evidence="1">
    <location>
        <begin position="229"/>
        <end position="239"/>
    </location>
</feature>
<dbReference type="InParanoid" id="K5X250"/>
<proteinExistence type="predicted"/>
<dbReference type="AlphaFoldDB" id="K5X250"/>
<sequence length="363" mass="38480">MTLSLVTGKNGRVVSVTVVSQREEVVLVDVTLVVVSGTETDVIVWAVVTGEPVSSEVDIELMADDEGNDSIGPEREADTDDPMDIEGRDDTETTGVDAVTGTDVPVRDVTAEGIELDALATDVVIDDDDETDVESKVKVGIGVENGREDGVETDVSTGGRESDAEIDAEMRFEDDISGGMETVEGADPDNVIDEWEDDVTGDVGSDTELVETGGTEDVVSDVVMKGIDSEDSEAEDEVGVDIGSKDSEREIESEGDTGGTDVSDAEELESTIEVEESELMCGDTAEEEREKDKSKDEPEEIVGTGEEKIAEDVRKERDTVGATDNMDDTVVLDTRSGCDGRDGKERDSDVSGKGDVGACVNVC</sequence>
<protein>
    <submittedName>
        <fullName evidence="2">Uncharacterized protein</fullName>
    </submittedName>
</protein>
<accession>K5X250</accession>
<dbReference type="GeneID" id="18915997"/>
<keyword evidence="3" id="KW-1185">Reference proteome</keyword>
<dbReference type="KEGG" id="pco:PHACADRAFT_254174"/>
<dbReference type="Proteomes" id="UP000008370">
    <property type="component" value="Unassembled WGS sequence"/>
</dbReference>
<reference evidence="2 3" key="1">
    <citation type="journal article" date="2012" name="BMC Genomics">
        <title>Comparative genomics of the white-rot fungi, Phanerochaete carnosa and P. chrysosporium, to elucidate the genetic basis of the distinct wood types they colonize.</title>
        <authorList>
            <person name="Suzuki H."/>
            <person name="MacDonald J."/>
            <person name="Syed K."/>
            <person name="Salamov A."/>
            <person name="Hori C."/>
            <person name="Aerts A."/>
            <person name="Henrissat B."/>
            <person name="Wiebenga A."/>
            <person name="vanKuyk P.A."/>
            <person name="Barry K."/>
            <person name="Lindquist E."/>
            <person name="LaButti K."/>
            <person name="Lapidus A."/>
            <person name="Lucas S."/>
            <person name="Coutinho P."/>
            <person name="Gong Y."/>
            <person name="Samejima M."/>
            <person name="Mahadevan R."/>
            <person name="Abou-Zaid M."/>
            <person name="de Vries R.P."/>
            <person name="Igarashi K."/>
            <person name="Yadav J.S."/>
            <person name="Grigoriev I.V."/>
            <person name="Master E.R."/>
        </authorList>
    </citation>
    <scope>NUCLEOTIDE SEQUENCE [LARGE SCALE GENOMIC DNA]</scope>
    <source>
        <strain evidence="2 3">HHB-10118-sp</strain>
    </source>
</reference>
<feature type="compositionally biased region" description="Basic and acidic residues" evidence="1">
    <location>
        <begin position="336"/>
        <end position="352"/>
    </location>
</feature>
<feature type="compositionally biased region" description="Acidic residues" evidence="1">
    <location>
        <begin position="263"/>
        <end position="287"/>
    </location>
</feature>
<organism evidence="2 3">
    <name type="scientific">Phanerochaete carnosa (strain HHB-10118-sp)</name>
    <name type="common">White-rot fungus</name>
    <name type="synonym">Peniophora carnosa</name>
    <dbReference type="NCBI Taxonomy" id="650164"/>
    <lineage>
        <taxon>Eukaryota</taxon>
        <taxon>Fungi</taxon>
        <taxon>Dikarya</taxon>
        <taxon>Basidiomycota</taxon>
        <taxon>Agaricomycotina</taxon>
        <taxon>Agaricomycetes</taxon>
        <taxon>Polyporales</taxon>
        <taxon>Phanerochaetaceae</taxon>
        <taxon>Phanerochaete</taxon>
    </lineage>
</organism>
<gene>
    <name evidence="2" type="ORF">PHACADRAFT_254174</name>
</gene>
<feature type="compositionally biased region" description="Basic and acidic residues" evidence="1">
    <location>
        <begin position="243"/>
        <end position="252"/>
    </location>
</feature>
<evidence type="ECO:0000313" key="2">
    <source>
        <dbReference type="EMBL" id="EKM56837.1"/>
    </source>
</evidence>
<evidence type="ECO:0000256" key="1">
    <source>
        <dbReference type="SAM" id="MobiDB-lite"/>
    </source>
</evidence>
<evidence type="ECO:0000313" key="3">
    <source>
        <dbReference type="Proteomes" id="UP000008370"/>
    </source>
</evidence>
<dbReference type="RefSeq" id="XP_007394669.1">
    <property type="nucleotide sequence ID" value="XM_007394607.1"/>
</dbReference>
<dbReference type="EMBL" id="JH930471">
    <property type="protein sequence ID" value="EKM56837.1"/>
    <property type="molecule type" value="Genomic_DNA"/>
</dbReference>